<keyword evidence="3 6" id="KW-0808">Transferase</keyword>
<dbReference type="PATRIC" id="fig|929558.5.peg.1568"/>
<accession>H1FUE9</accession>
<dbReference type="eggNOG" id="COG3392">
    <property type="taxonomic scope" value="Bacteria"/>
</dbReference>
<dbReference type="REBASE" id="42053">
    <property type="entry name" value="M1.SgoGD1ORF1577P"/>
</dbReference>
<evidence type="ECO:0000256" key="3">
    <source>
        <dbReference type="ARBA" id="ARBA00022679"/>
    </source>
</evidence>
<name>B6BHV0_SULGG</name>
<dbReference type="InterPro" id="IPR012327">
    <property type="entry name" value="MeTrfase_D12"/>
</dbReference>
<protein>
    <recommendedName>
        <fullName evidence="1">site-specific DNA-methyltransferase (adenine-specific)</fullName>
        <ecNumber evidence="1">2.1.1.72</ecNumber>
    </recommendedName>
</protein>
<dbReference type="SUPFAM" id="SSF53335">
    <property type="entry name" value="S-adenosyl-L-methionine-dependent methyltransferases"/>
    <property type="match status" value="1"/>
</dbReference>
<comment type="catalytic activity">
    <reaction evidence="5">
        <text>a 2'-deoxyadenosine in DNA + S-adenosyl-L-methionine = an N(6)-methyl-2'-deoxyadenosine in DNA + S-adenosyl-L-homocysteine + H(+)</text>
        <dbReference type="Rhea" id="RHEA:15197"/>
        <dbReference type="Rhea" id="RHEA-COMP:12418"/>
        <dbReference type="Rhea" id="RHEA-COMP:12419"/>
        <dbReference type="ChEBI" id="CHEBI:15378"/>
        <dbReference type="ChEBI" id="CHEBI:57856"/>
        <dbReference type="ChEBI" id="CHEBI:59789"/>
        <dbReference type="ChEBI" id="CHEBI:90615"/>
        <dbReference type="ChEBI" id="CHEBI:90616"/>
        <dbReference type="EC" id="2.1.1.72"/>
    </reaction>
</comment>
<dbReference type="HOGENOM" id="CLU_034356_1_0_7"/>
<keyword evidence="4" id="KW-0949">S-adenosyl-L-methionine</keyword>
<proteinExistence type="predicted"/>
<dbReference type="RefSeq" id="WP_008335730.1">
    <property type="nucleotide sequence ID" value="NZ_AFRZ01000001.1"/>
</dbReference>
<accession>B6BHV0</accession>
<dbReference type="STRING" id="929558.SMGD1_1577"/>
<dbReference type="GO" id="GO:0009007">
    <property type="term" value="F:site-specific DNA-methyltransferase (adenine-specific) activity"/>
    <property type="evidence" value="ECO:0007669"/>
    <property type="project" value="UniProtKB-EC"/>
</dbReference>
<keyword evidence="7" id="KW-1185">Reference proteome</keyword>
<dbReference type="GO" id="GO:0009307">
    <property type="term" value="P:DNA restriction-modification system"/>
    <property type="evidence" value="ECO:0007669"/>
    <property type="project" value="InterPro"/>
</dbReference>
<keyword evidence="2 6" id="KW-0489">Methyltransferase</keyword>
<dbReference type="PROSITE" id="PS00092">
    <property type="entry name" value="N6_MTASE"/>
    <property type="match status" value="1"/>
</dbReference>
<dbReference type="GO" id="GO:0003676">
    <property type="term" value="F:nucleic acid binding"/>
    <property type="evidence" value="ECO:0007669"/>
    <property type="project" value="InterPro"/>
</dbReference>
<evidence type="ECO:0000256" key="4">
    <source>
        <dbReference type="ARBA" id="ARBA00022691"/>
    </source>
</evidence>
<dbReference type="PRINTS" id="PR00505">
    <property type="entry name" value="D12N6MTFRASE"/>
</dbReference>
<dbReference type="Pfam" id="PF02086">
    <property type="entry name" value="MethyltransfD12"/>
    <property type="match status" value="1"/>
</dbReference>
<dbReference type="Proteomes" id="UP000006431">
    <property type="component" value="Unassembled WGS sequence"/>
</dbReference>
<gene>
    <name evidence="6" type="ORF">SMGD1_1577</name>
</gene>
<dbReference type="InterPro" id="IPR029063">
    <property type="entry name" value="SAM-dependent_MTases_sf"/>
</dbReference>
<evidence type="ECO:0000313" key="7">
    <source>
        <dbReference type="Proteomes" id="UP000006431"/>
    </source>
</evidence>
<sequence>MYKISQRRYLGNKNRILDFIAEIIKEEVGNFNSLCDIFSGTGVVGEYFNTKNKKIISNDLLYNNYVSLNAFLNPEPFNEVKLLKIIDDFNKLDVDESNYFSDNFGDRYFSMKVAKKIGYIRENIRDQFVNNFISQKEKNILLTSLMYSVDRIANTVGHYDAYIKKDIKKQELVMKMLEIYNDKNSKNEVHNKDANLLVRDIECDVLYLDPPYNSRQYCDAYHLLENLSLWNKPEVFGVAKKFDRTKIKSDYSKISAAESFDDLIQNAKCKYILLSYNNMGEKGNSRSNAKISDEDIIKSMSKRGEVKIFEKDYKAFTTGKSKHSDNKERVFFVKVKV</sequence>
<dbReference type="EC" id="2.1.1.72" evidence="1"/>
<evidence type="ECO:0000256" key="5">
    <source>
        <dbReference type="ARBA" id="ARBA00047942"/>
    </source>
</evidence>
<evidence type="ECO:0000256" key="2">
    <source>
        <dbReference type="ARBA" id="ARBA00022603"/>
    </source>
</evidence>
<evidence type="ECO:0000256" key="1">
    <source>
        <dbReference type="ARBA" id="ARBA00011900"/>
    </source>
</evidence>
<dbReference type="Gene3D" id="3.40.50.150">
    <property type="entry name" value="Vaccinia Virus protein VP39"/>
    <property type="match status" value="1"/>
</dbReference>
<dbReference type="InterPro" id="IPR002052">
    <property type="entry name" value="DNA_methylase_N6_adenine_CS"/>
</dbReference>
<dbReference type="OrthoDB" id="9805629at2"/>
<reference evidence="6 7" key="1">
    <citation type="journal article" date="2012" name="Proc. Natl. Acad. Sci. U.S.A.">
        <title>Genome and physiology of a model Epsilonproteobacterium responsible for sulfide detoxification in marine oxygen depletion zones.</title>
        <authorList>
            <person name="Grote J."/>
            <person name="Schott T."/>
            <person name="Bruckner C.G."/>
            <person name="Glockner F.O."/>
            <person name="Jost G."/>
            <person name="Teeling H."/>
            <person name="Labrenz M."/>
            <person name="Jurgens K."/>
        </authorList>
    </citation>
    <scope>NUCLEOTIDE SEQUENCE [LARGE SCALE GENOMIC DNA]</scope>
    <source>
        <strain evidence="6 7">GD1</strain>
    </source>
</reference>
<dbReference type="AlphaFoldDB" id="B6BHV0"/>
<organism evidence="6 7">
    <name type="scientific">Sulfurimonas gotlandica (strain DSM 19862 / JCM 16533 / GD1)</name>
    <dbReference type="NCBI Taxonomy" id="929558"/>
    <lineage>
        <taxon>Bacteria</taxon>
        <taxon>Pseudomonadati</taxon>
        <taxon>Campylobacterota</taxon>
        <taxon>Epsilonproteobacteria</taxon>
        <taxon>Campylobacterales</taxon>
        <taxon>Sulfurimonadaceae</taxon>
        <taxon>Sulfurimonas</taxon>
    </lineage>
</organism>
<dbReference type="EMBL" id="AFRZ01000001">
    <property type="protein sequence ID" value="EHP30101.1"/>
    <property type="molecule type" value="Genomic_DNA"/>
</dbReference>
<comment type="caution">
    <text evidence="6">The sequence shown here is derived from an EMBL/GenBank/DDBJ whole genome shotgun (WGS) entry which is preliminary data.</text>
</comment>
<dbReference type="GO" id="GO:0032259">
    <property type="term" value="P:methylation"/>
    <property type="evidence" value="ECO:0007669"/>
    <property type="project" value="UniProtKB-KW"/>
</dbReference>
<evidence type="ECO:0000313" key="6">
    <source>
        <dbReference type="EMBL" id="EHP30101.1"/>
    </source>
</evidence>